<feature type="region of interest" description="Disordered" evidence="3">
    <location>
        <begin position="578"/>
        <end position="688"/>
    </location>
</feature>
<feature type="region of interest" description="Disordered" evidence="3">
    <location>
        <begin position="770"/>
        <end position="793"/>
    </location>
</feature>
<dbReference type="PANTHER" id="PTHR13037:SF24">
    <property type="entry name" value="POLYCOMB PROTEIN PCL-RELATED"/>
    <property type="match status" value="1"/>
</dbReference>
<feature type="compositionally biased region" description="Basic and acidic residues" evidence="3">
    <location>
        <begin position="512"/>
        <end position="521"/>
    </location>
</feature>
<protein>
    <submittedName>
        <fullName evidence="4">Uncharacterized protein</fullName>
    </submittedName>
</protein>
<proteinExistence type="predicted"/>
<name>A0A0G4H067_VITBC</name>
<keyword evidence="1" id="KW-0945">Host-virus interaction</keyword>
<gene>
    <name evidence="4" type="ORF">Vbra_1827</name>
</gene>
<feature type="compositionally biased region" description="Polar residues" evidence="3">
    <location>
        <begin position="665"/>
        <end position="677"/>
    </location>
</feature>
<accession>A0A0G4H067</accession>
<evidence type="ECO:0000256" key="3">
    <source>
        <dbReference type="SAM" id="MobiDB-lite"/>
    </source>
</evidence>
<feature type="coiled-coil region" evidence="2">
    <location>
        <begin position="31"/>
        <end position="72"/>
    </location>
</feature>
<sequence length="1344" mass="147234">MRGYMALSASRGQAKAEPPVRPTFAMFAQHADYYRQEMRQQRQAVKQQQSQQQRQDEIHDMYEERLREMERESLYWQEAGIKYKVLCEKLRAMTAYGGTLPQELMDTHMHHLAAKYQLPSPNMTTTNKKTPNVPPTAAFSVPCPVDTSELANTLNKLAHKDQPVLHGEASGCDAEYGTSRPATDIKGAPMGTVASLTAKYDGARLFAPSRAAGVRSKCVLKPATLQGATAPSSYVNPMPASNKRVLEYTVKGTQTYLREQHDGGVQTIYTPPTQAIYRGERYGHNYYNVSKEANVHGALAPTHPALLASMRSSRNYGGACRATQGMQTEGAIVEGTMRDRISVRSYYLAEANPTSTPETNWHELMMLKCRDPHGETAAPIGAHAPPAMPTSSHLMQQHFRHPPTIAASGALAPHAPGWGFISPAAAMAPQRAPQTAAAPQRHAVAVRPNIAAIPRATPAASNAREGERRVEERREREEERERDEEERDEETAAGQQAEDAHTHRHTPTAAAEGKERAEGDHSQQQQLLPTFYVPRLLSIHLAAHPQRRFCREDFREARWPDTPLLCAESIDSQADEILHTPRRPPPSHRPQPAPSTAGVPPSPHRLPATTTTRHKPTRPLSAPSTPPSAPAADHRAPGAVSGSSRCQEGRQGALQKGLPRRRNRPTSASTRSCSGPSPTAPPSVPTGPTISCSSIRLADAGDVASGRWPHLRKMCAIPTHTDGTDVPEAASCCRIPVIRKRVKEDRRWLFQDRYEMVVHNIMTHLAISRLAQPPSPSDPPTIADEQQQQHAPAGVMSDPIAHFYRELVASSNYGWCGLAATGNPFFADIAKEKGDDPLGHRSSKTEAKSPRWCGAPFFATPFLACGNGQRLGENETTTAIKVCEADEVLPPDDARIMTVPLYPPGPPTSCNSVLPLPEQRKPLLMQQHGLHTEEDWAAWRAEKATKSGLDLDDTGEVCRSLQTLGVEGVEQEVARVVMVKDMFDKYMMMRETVVPVLDSEYDSALSSATAEEDILAAGMKRARGESSGRTFVWGDLTPSNALVAISRYELQLKAGGTGRFVLPSVVFIDPSGTSRGTISALSGKTSYETMENKLLAELREKLPEGVDWGDVAGSLLDYGWADEEEGVESGGADGGEDFWSATKSAMEALHPPGVYVSRHLPPPPGIDVDKAAFLYARTFERRDRFPQQEKHLERMEELGKTAAYERIYTEELFKAKWPDTLLLCAEGIDSQAACHAKADEILGTLRDRHVPASLVDPVDQWRKEGVQLERLVGMVNEKDISLLEAATAIIYTHTSARADERGEKGRLPLISDQLGQLLQGCDAVPFILPPCPTPSPSPAPSSRV</sequence>
<evidence type="ECO:0000256" key="1">
    <source>
        <dbReference type="ARBA" id="ARBA00022581"/>
    </source>
</evidence>
<reference evidence="4 5" key="1">
    <citation type="submission" date="2014-11" db="EMBL/GenBank/DDBJ databases">
        <authorList>
            <person name="Zhu J."/>
            <person name="Qi W."/>
            <person name="Song R."/>
        </authorList>
    </citation>
    <scope>NUCLEOTIDE SEQUENCE [LARGE SCALE GENOMIC DNA]</scope>
</reference>
<dbReference type="InParanoid" id="A0A0G4H067"/>
<organism evidence="4 5">
    <name type="scientific">Vitrella brassicaformis (strain CCMP3155)</name>
    <dbReference type="NCBI Taxonomy" id="1169540"/>
    <lineage>
        <taxon>Eukaryota</taxon>
        <taxon>Sar</taxon>
        <taxon>Alveolata</taxon>
        <taxon>Colpodellida</taxon>
        <taxon>Vitrellaceae</taxon>
        <taxon>Vitrella</taxon>
    </lineage>
</organism>
<dbReference type="EMBL" id="CDMY01000911">
    <property type="protein sequence ID" value="CEM36940.1"/>
    <property type="molecule type" value="Genomic_DNA"/>
</dbReference>
<keyword evidence="5" id="KW-1185">Reference proteome</keyword>
<evidence type="ECO:0000313" key="5">
    <source>
        <dbReference type="Proteomes" id="UP000041254"/>
    </source>
</evidence>
<keyword evidence="2" id="KW-0175">Coiled coil</keyword>
<dbReference type="PANTHER" id="PTHR13037">
    <property type="entry name" value="FORMIN"/>
    <property type="match status" value="1"/>
</dbReference>
<evidence type="ECO:0000256" key="2">
    <source>
        <dbReference type="SAM" id="Coils"/>
    </source>
</evidence>
<feature type="region of interest" description="Disordered" evidence="3">
    <location>
        <begin position="447"/>
        <end position="524"/>
    </location>
</feature>
<dbReference type="Proteomes" id="UP000041254">
    <property type="component" value="Unassembled WGS sequence"/>
</dbReference>
<dbReference type="VEuPathDB" id="CryptoDB:Vbra_1827"/>
<evidence type="ECO:0000313" key="4">
    <source>
        <dbReference type="EMBL" id="CEM36940.1"/>
    </source>
</evidence>
<feature type="compositionally biased region" description="Acidic residues" evidence="3">
    <location>
        <begin position="480"/>
        <end position="491"/>
    </location>
</feature>
<feature type="compositionally biased region" description="Basic and acidic residues" evidence="3">
    <location>
        <begin position="464"/>
        <end position="479"/>
    </location>
</feature>